<name>A0AAD6PLG0_9ROSI</name>
<protein>
    <submittedName>
        <fullName evidence="2">Uncharacterized protein</fullName>
    </submittedName>
</protein>
<dbReference type="AlphaFoldDB" id="A0AAD6PLG0"/>
<proteinExistence type="predicted"/>
<accession>A0AAD6PLG0</accession>
<evidence type="ECO:0000313" key="2">
    <source>
        <dbReference type="EMBL" id="KAJ6434219.1"/>
    </source>
</evidence>
<feature type="compositionally biased region" description="Polar residues" evidence="1">
    <location>
        <begin position="16"/>
        <end position="52"/>
    </location>
</feature>
<reference evidence="2 3" key="1">
    <citation type="journal article" date="2023" name="Int. J. Mol. Sci.">
        <title>De Novo Assembly and Annotation of 11 Diverse Shrub Willow (Salix) Genomes Reveals Novel Gene Organization in Sex-Linked Regions.</title>
        <authorList>
            <person name="Hyden B."/>
            <person name="Feng K."/>
            <person name="Yates T.B."/>
            <person name="Jawdy S."/>
            <person name="Cereghino C."/>
            <person name="Smart L.B."/>
            <person name="Muchero W."/>
        </authorList>
    </citation>
    <scope>NUCLEOTIDE SEQUENCE [LARGE SCALE GENOMIC DNA]</scope>
    <source>
        <tissue evidence="2">Shoot tip</tissue>
    </source>
</reference>
<gene>
    <name evidence="2" type="ORF">OIU84_017841</name>
</gene>
<organism evidence="2 3">
    <name type="scientific">Salix udensis</name>
    <dbReference type="NCBI Taxonomy" id="889485"/>
    <lineage>
        <taxon>Eukaryota</taxon>
        <taxon>Viridiplantae</taxon>
        <taxon>Streptophyta</taxon>
        <taxon>Embryophyta</taxon>
        <taxon>Tracheophyta</taxon>
        <taxon>Spermatophyta</taxon>
        <taxon>Magnoliopsida</taxon>
        <taxon>eudicotyledons</taxon>
        <taxon>Gunneridae</taxon>
        <taxon>Pentapetalae</taxon>
        <taxon>rosids</taxon>
        <taxon>fabids</taxon>
        <taxon>Malpighiales</taxon>
        <taxon>Salicaceae</taxon>
        <taxon>Saliceae</taxon>
        <taxon>Salix</taxon>
    </lineage>
</organism>
<dbReference type="EMBL" id="JAPFFJ010000002">
    <property type="protein sequence ID" value="KAJ6434219.1"/>
    <property type="molecule type" value="Genomic_DNA"/>
</dbReference>
<feature type="region of interest" description="Disordered" evidence="1">
    <location>
        <begin position="16"/>
        <end position="65"/>
    </location>
</feature>
<sequence>MDVDSEVHSVWATDTSLTNNVPSDEKQTTLVQSSGHESSCTCPSGSDINNQYGVPVPTGDSINRGDIRSKADVAVEKKVNDDSVDVDAGDVMITKVMKDSSAAIEGESIQERVDGFAHADVMQVSSGRDDTVNQMKDEGKLPVMIVDLTNSE</sequence>
<evidence type="ECO:0000256" key="1">
    <source>
        <dbReference type="SAM" id="MobiDB-lite"/>
    </source>
</evidence>
<evidence type="ECO:0000313" key="3">
    <source>
        <dbReference type="Proteomes" id="UP001162972"/>
    </source>
</evidence>
<dbReference type="Proteomes" id="UP001162972">
    <property type="component" value="Chromosome 13"/>
</dbReference>
<keyword evidence="3" id="KW-1185">Reference proteome</keyword>
<comment type="caution">
    <text evidence="2">The sequence shown here is derived from an EMBL/GenBank/DDBJ whole genome shotgun (WGS) entry which is preliminary data.</text>
</comment>